<protein>
    <submittedName>
        <fullName evidence="1">Uncharacterized protein</fullName>
    </submittedName>
</protein>
<organism evidence="1">
    <name type="scientific">Rhizophora mucronata</name>
    <name type="common">Asiatic mangrove</name>
    <dbReference type="NCBI Taxonomy" id="61149"/>
    <lineage>
        <taxon>Eukaryota</taxon>
        <taxon>Viridiplantae</taxon>
        <taxon>Streptophyta</taxon>
        <taxon>Embryophyta</taxon>
        <taxon>Tracheophyta</taxon>
        <taxon>Spermatophyta</taxon>
        <taxon>Magnoliopsida</taxon>
        <taxon>eudicotyledons</taxon>
        <taxon>Gunneridae</taxon>
        <taxon>Pentapetalae</taxon>
        <taxon>rosids</taxon>
        <taxon>fabids</taxon>
        <taxon>Malpighiales</taxon>
        <taxon>Rhizophoraceae</taxon>
        <taxon>Rhizophora</taxon>
    </lineage>
</organism>
<dbReference type="EMBL" id="GGEC01073552">
    <property type="protein sequence ID" value="MBX54036.1"/>
    <property type="molecule type" value="Transcribed_RNA"/>
</dbReference>
<accession>A0A2P2PH26</accession>
<reference evidence="1" key="1">
    <citation type="submission" date="2018-02" db="EMBL/GenBank/DDBJ databases">
        <title>Rhizophora mucronata_Transcriptome.</title>
        <authorList>
            <person name="Meera S.P."/>
            <person name="Sreeshan A."/>
            <person name="Augustine A."/>
        </authorList>
    </citation>
    <scope>NUCLEOTIDE SEQUENCE</scope>
    <source>
        <tissue evidence="1">Leaf</tissue>
    </source>
</reference>
<sequence length="15" mass="1752">MGGRQQEASVFWTRV</sequence>
<proteinExistence type="predicted"/>
<evidence type="ECO:0000313" key="1">
    <source>
        <dbReference type="EMBL" id="MBX54036.1"/>
    </source>
</evidence>
<name>A0A2P2PH26_RHIMU</name>